<name>A0A177Y2G7_9VIBR</name>
<dbReference type="CDD" id="cd01104">
    <property type="entry name" value="HTH_MlrA-CarA"/>
    <property type="match status" value="1"/>
</dbReference>
<keyword evidence="1" id="KW-0805">Transcription regulation</keyword>
<sequence>MGCEKKLYAIREVSEITGIKPVTLRAWQRRYNLVQPQRTEKGHRLYSDEDIALIGEIQGWLSKGVPIGKVKGVLESNEPSKGDIYLANEQLVEVNAFLQALADLNKGKADSIVATVFKEYPLDIVQTQFVRPVEKALSVVRIGLRALQKGLMNSIFVAKINSMIEAENKATKAGKCLFINYDNVSDVYARLWALKLSESGNKLVIIDGVEDLSGLVENEGLAAYTAIAIYSSRPATTGQAAIIERVKSSFSGQVLLSDLVEE</sequence>
<dbReference type="PANTHER" id="PTHR30204:SF67">
    <property type="entry name" value="HTH-TYPE TRANSCRIPTIONAL REGULATOR MLRA-RELATED"/>
    <property type="match status" value="1"/>
</dbReference>
<protein>
    <submittedName>
        <fullName evidence="5">Helix-turn-helix-type transcriptional regulator</fullName>
    </submittedName>
</protein>
<evidence type="ECO:0000256" key="2">
    <source>
        <dbReference type="ARBA" id="ARBA00023125"/>
    </source>
</evidence>
<organism evidence="5 6">
    <name type="scientific">Vibrio bivalvicida</name>
    <dbReference type="NCBI Taxonomy" id="1276888"/>
    <lineage>
        <taxon>Bacteria</taxon>
        <taxon>Pseudomonadati</taxon>
        <taxon>Pseudomonadota</taxon>
        <taxon>Gammaproteobacteria</taxon>
        <taxon>Vibrionales</taxon>
        <taxon>Vibrionaceae</taxon>
        <taxon>Vibrio</taxon>
        <taxon>Vibrio oreintalis group</taxon>
    </lineage>
</organism>
<dbReference type="SMART" id="SM00422">
    <property type="entry name" value="HTH_MERR"/>
    <property type="match status" value="1"/>
</dbReference>
<dbReference type="GO" id="GO:0003700">
    <property type="term" value="F:DNA-binding transcription factor activity"/>
    <property type="evidence" value="ECO:0007669"/>
    <property type="project" value="InterPro"/>
</dbReference>
<dbReference type="PROSITE" id="PS50937">
    <property type="entry name" value="HTH_MERR_2"/>
    <property type="match status" value="1"/>
</dbReference>
<dbReference type="GO" id="GO:0003677">
    <property type="term" value="F:DNA binding"/>
    <property type="evidence" value="ECO:0007669"/>
    <property type="project" value="UniProtKB-KW"/>
</dbReference>
<dbReference type="PANTHER" id="PTHR30204">
    <property type="entry name" value="REDOX-CYCLING DRUG-SENSING TRANSCRIPTIONAL ACTIVATOR SOXR"/>
    <property type="match status" value="1"/>
</dbReference>
<evidence type="ECO:0000313" key="5">
    <source>
        <dbReference type="EMBL" id="OAJ95030.1"/>
    </source>
</evidence>
<accession>A0A177Y2G7</accession>
<proteinExistence type="predicted"/>
<dbReference type="Proteomes" id="UP000078406">
    <property type="component" value="Unassembled WGS sequence"/>
</dbReference>
<dbReference type="InterPro" id="IPR047057">
    <property type="entry name" value="MerR_fam"/>
</dbReference>
<dbReference type="InterPro" id="IPR009061">
    <property type="entry name" value="DNA-bd_dom_put_sf"/>
</dbReference>
<comment type="caution">
    <text evidence="5">The sequence shown here is derived from an EMBL/GenBank/DDBJ whole genome shotgun (WGS) entry which is preliminary data.</text>
</comment>
<dbReference type="SUPFAM" id="SSF46955">
    <property type="entry name" value="Putative DNA-binding domain"/>
    <property type="match status" value="1"/>
</dbReference>
<feature type="domain" description="HTH merR-type" evidence="4">
    <location>
        <begin position="7"/>
        <end position="76"/>
    </location>
</feature>
<keyword evidence="2" id="KW-0238">DNA-binding</keyword>
<dbReference type="Gene3D" id="1.10.1660.10">
    <property type="match status" value="1"/>
</dbReference>
<reference evidence="5 6" key="1">
    <citation type="journal article" date="2016" name="Syst. Appl. Microbiol.">
        <title>Vibrio bivalvicida sp. nov., a novel larval pathogen for bivalve molluscs reared in a hatchery.</title>
        <authorList>
            <person name="Dubert J."/>
            <person name="Romalde J.L."/>
            <person name="Prado S."/>
            <person name="Barja J.L."/>
        </authorList>
    </citation>
    <scope>NUCLEOTIDE SEQUENCE [LARGE SCALE GENOMIC DNA]</scope>
    <source>
        <strain evidence="5 6">605</strain>
    </source>
</reference>
<keyword evidence="3" id="KW-0804">Transcription</keyword>
<evidence type="ECO:0000256" key="1">
    <source>
        <dbReference type="ARBA" id="ARBA00023015"/>
    </source>
</evidence>
<dbReference type="AlphaFoldDB" id="A0A177Y2G7"/>
<dbReference type="EMBL" id="LLEI02000021">
    <property type="protein sequence ID" value="OAJ95030.1"/>
    <property type="molecule type" value="Genomic_DNA"/>
</dbReference>
<evidence type="ECO:0000256" key="3">
    <source>
        <dbReference type="ARBA" id="ARBA00023163"/>
    </source>
</evidence>
<gene>
    <name evidence="5" type="ORF">APB76_07040</name>
</gene>
<evidence type="ECO:0000313" key="6">
    <source>
        <dbReference type="Proteomes" id="UP000078406"/>
    </source>
</evidence>
<evidence type="ECO:0000259" key="4">
    <source>
        <dbReference type="PROSITE" id="PS50937"/>
    </source>
</evidence>
<dbReference type="RefSeq" id="WP_054960986.1">
    <property type="nucleotide sequence ID" value="NZ_LLEI02000021.1"/>
</dbReference>
<dbReference type="Pfam" id="PF13411">
    <property type="entry name" value="MerR_1"/>
    <property type="match status" value="1"/>
</dbReference>
<dbReference type="InterPro" id="IPR000551">
    <property type="entry name" value="MerR-type_HTH_dom"/>
</dbReference>